<dbReference type="PANTHER" id="PTHR42923:SF3">
    <property type="entry name" value="PROTOPORPHYRINOGEN OXIDASE"/>
    <property type="match status" value="1"/>
</dbReference>
<gene>
    <name evidence="13" type="primary">hemG</name>
    <name evidence="13" type="ORF">ACFSBK_07830</name>
</gene>
<proteinExistence type="inferred from homology"/>
<dbReference type="SUPFAM" id="SSF54373">
    <property type="entry name" value="FAD-linked reductases, C-terminal domain"/>
    <property type="match status" value="1"/>
</dbReference>
<comment type="cofactor">
    <cofactor evidence="2 11">
        <name>FAD</name>
        <dbReference type="ChEBI" id="CHEBI:57692"/>
    </cofactor>
</comment>
<comment type="similarity">
    <text evidence="4 11">Belongs to the protoporphyrinogen/coproporphyrinogen oxidase family. Coproporphyrinogen III oxidase subfamily.</text>
</comment>
<comment type="pathway">
    <text evidence="3 11">Porphyrin-containing compound metabolism; protoheme biosynthesis.</text>
</comment>
<dbReference type="InterPro" id="IPR004572">
    <property type="entry name" value="Protoporphyrinogen_oxidase"/>
</dbReference>
<dbReference type="EMBL" id="JBHUFF010000013">
    <property type="protein sequence ID" value="MFD1799762.1"/>
    <property type="molecule type" value="Genomic_DNA"/>
</dbReference>
<dbReference type="Gene3D" id="3.50.50.60">
    <property type="entry name" value="FAD/NAD(P)-binding domain"/>
    <property type="match status" value="1"/>
</dbReference>
<reference evidence="14" key="1">
    <citation type="journal article" date="2019" name="Int. J. Syst. Evol. Microbiol.">
        <title>The Global Catalogue of Microorganisms (GCM) 10K type strain sequencing project: providing services to taxonomists for standard genome sequencing and annotation.</title>
        <authorList>
            <consortium name="The Broad Institute Genomics Platform"/>
            <consortium name="The Broad Institute Genome Sequencing Center for Infectious Disease"/>
            <person name="Wu L."/>
            <person name="Ma J."/>
        </authorList>
    </citation>
    <scope>NUCLEOTIDE SEQUENCE [LARGE SCALE GENOMIC DNA]</scope>
    <source>
        <strain evidence="14">KCTC 42143</strain>
    </source>
</reference>
<keyword evidence="8 11" id="KW-0274">FAD</keyword>
<evidence type="ECO:0000256" key="3">
    <source>
        <dbReference type="ARBA" id="ARBA00004744"/>
    </source>
</evidence>
<protein>
    <recommendedName>
        <fullName evidence="6 11">Coproporphyrinogen III oxidase</fullName>
        <ecNumber evidence="5 11">1.3.3.15</ecNumber>
    </recommendedName>
</protein>
<comment type="catalytic activity">
    <reaction evidence="1">
        <text>coproporphyrinogen III + 3 O2 = coproporphyrin III + 3 H2O2</text>
        <dbReference type="Rhea" id="RHEA:43436"/>
        <dbReference type="ChEBI" id="CHEBI:15379"/>
        <dbReference type="ChEBI" id="CHEBI:16240"/>
        <dbReference type="ChEBI" id="CHEBI:57309"/>
        <dbReference type="ChEBI" id="CHEBI:131725"/>
        <dbReference type="EC" id="1.3.3.15"/>
    </reaction>
    <physiologicalReaction direction="left-to-right" evidence="1">
        <dbReference type="Rhea" id="RHEA:43437"/>
    </physiologicalReaction>
</comment>
<keyword evidence="14" id="KW-1185">Reference proteome</keyword>
<organism evidence="13 14">
    <name type="scientific">Carnobacterium antarcticum</name>
    <dbReference type="NCBI Taxonomy" id="2126436"/>
    <lineage>
        <taxon>Bacteria</taxon>
        <taxon>Bacillati</taxon>
        <taxon>Bacillota</taxon>
        <taxon>Bacilli</taxon>
        <taxon>Lactobacillales</taxon>
        <taxon>Carnobacteriaceae</taxon>
        <taxon>Carnobacterium</taxon>
    </lineage>
</organism>
<dbReference type="NCBIfam" id="TIGR00562">
    <property type="entry name" value="proto_IX_ox"/>
    <property type="match status" value="1"/>
</dbReference>
<comment type="caution">
    <text evidence="13">The sequence shown here is derived from an EMBL/GenBank/DDBJ whole genome shotgun (WGS) entry which is preliminary data.</text>
</comment>
<comment type="subcellular location">
    <subcellularLocation>
        <location evidence="11">Cytoplasm</location>
    </subcellularLocation>
</comment>
<evidence type="ECO:0000313" key="13">
    <source>
        <dbReference type="EMBL" id="MFD1799762.1"/>
    </source>
</evidence>
<evidence type="ECO:0000256" key="10">
    <source>
        <dbReference type="ARBA" id="ARBA00023133"/>
    </source>
</evidence>
<dbReference type="SUPFAM" id="SSF51905">
    <property type="entry name" value="FAD/NAD(P)-binding domain"/>
    <property type="match status" value="1"/>
</dbReference>
<feature type="domain" description="Amine oxidase" evidence="12">
    <location>
        <begin position="15"/>
        <end position="452"/>
    </location>
</feature>
<dbReference type="InterPro" id="IPR050464">
    <property type="entry name" value="Zeta_carotene_desat/Oxidored"/>
</dbReference>
<keyword evidence="7 11" id="KW-0285">Flavoprotein</keyword>
<evidence type="ECO:0000256" key="2">
    <source>
        <dbReference type="ARBA" id="ARBA00001974"/>
    </source>
</evidence>
<evidence type="ECO:0000256" key="6">
    <source>
        <dbReference type="ARBA" id="ARBA00019046"/>
    </source>
</evidence>
<evidence type="ECO:0000256" key="7">
    <source>
        <dbReference type="ARBA" id="ARBA00022630"/>
    </source>
</evidence>
<evidence type="ECO:0000256" key="11">
    <source>
        <dbReference type="RuleBase" id="RU364052"/>
    </source>
</evidence>
<comment type="function">
    <text evidence="11">Involved in coproporphyrin-dependent heme b biosynthesis. Catalyzes the oxidation of coproporphyrinogen III to coproporphyrin III.</text>
</comment>
<sequence>MERAKKRIVVIGGGITGLTVAYRVKQKLEKENLPFELILLEGSLKIGGKIYTMKVDDYYIDLGAESIDTRYPEALKLIEELGLEDQLIYSEGNKPDIFFYNKLHQLNYPTYKGIPIKQNDIWKDKLLTLHGKLASYKSTFFPVKKLKKDIETSTYLKRRFGDEMVEHIVEPFFSKIYASDVDRMGIKASKELAYDLELKYGSLSKGLAHHPELLDGSGNYVTFEKGLSVLTEALEEELKGHIQYSKKVLEIKKNEEGTYILDINGKEQVRVGAICIATPATEYAKLIDHQEVNELFSQIQTASIGYILFSFPKKAIKNEPKGFGIVTPRRNDSFVTSIVFLDKKWPFLKKADETLIGVNFGRNGEDTLVSLSNREIEDFIREDLKIILGITEEPNYRIVKRWPNAIPQYTASQEDEMQKISKVFRTEFPGIYIAGNGLEGFGINQCIKQGNRIGKQIVEYTKKQNCI</sequence>
<evidence type="ECO:0000256" key="4">
    <source>
        <dbReference type="ARBA" id="ARBA00008310"/>
    </source>
</evidence>
<dbReference type="EC" id="1.3.3.15" evidence="5 11"/>
<keyword evidence="10 11" id="KW-0350">Heme biosynthesis</keyword>
<evidence type="ECO:0000256" key="8">
    <source>
        <dbReference type="ARBA" id="ARBA00022827"/>
    </source>
</evidence>
<evidence type="ECO:0000313" key="14">
    <source>
        <dbReference type="Proteomes" id="UP001597285"/>
    </source>
</evidence>
<dbReference type="Proteomes" id="UP001597285">
    <property type="component" value="Unassembled WGS sequence"/>
</dbReference>
<dbReference type="Pfam" id="PF01593">
    <property type="entry name" value="Amino_oxidase"/>
    <property type="match status" value="1"/>
</dbReference>
<evidence type="ECO:0000256" key="5">
    <source>
        <dbReference type="ARBA" id="ARBA00012402"/>
    </source>
</evidence>
<dbReference type="RefSeq" id="WP_058920171.1">
    <property type="nucleotide sequence ID" value="NZ_JBHSQC010000025.1"/>
</dbReference>
<dbReference type="InterPro" id="IPR002937">
    <property type="entry name" value="Amino_oxidase"/>
</dbReference>
<dbReference type="Gene3D" id="1.10.3110.10">
    <property type="entry name" value="protoporphyrinogen ix oxidase, domain 3"/>
    <property type="match status" value="1"/>
</dbReference>
<keyword evidence="11" id="KW-0963">Cytoplasm</keyword>
<name>A0ABW4NS73_9LACT</name>
<dbReference type="GO" id="GO:0004729">
    <property type="term" value="F:oxygen-dependent protoporphyrinogen oxidase activity"/>
    <property type="evidence" value="ECO:0007669"/>
    <property type="project" value="UniProtKB-EC"/>
</dbReference>
<dbReference type="InterPro" id="IPR036188">
    <property type="entry name" value="FAD/NAD-bd_sf"/>
</dbReference>
<evidence type="ECO:0000256" key="1">
    <source>
        <dbReference type="ARBA" id="ARBA00001755"/>
    </source>
</evidence>
<evidence type="ECO:0000259" key="12">
    <source>
        <dbReference type="Pfam" id="PF01593"/>
    </source>
</evidence>
<dbReference type="PANTHER" id="PTHR42923">
    <property type="entry name" value="PROTOPORPHYRINOGEN OXIDASE"/>
    <property type="match status" value="1"/>
</dbReference>
<evidence type="ECO:0000256" key="9">
    <source>
        <dbReference type="ARBA" id="ARBA00023002"/>
    </source>
</evidence>
<dbReference type="Gene3D" id="3.90.660.20">
    <property type="entry name" value="Protoporphyrinogen oxidase, mitochondrial, domain 2"/>
    <property type="match status" value="1"/>
</dbReference>
<accession>A0ABW4NS73</accession>
<keyword evidence="9 11" id="KW-0560">Oxidoreductase</keyword>